<dbReference type="RefSeq" id="WP_101471206.1">
    <property type="nucleotide sequence ID" value="NZ_PJND01000007.1"/>
</dbReference>
<sequence length="228" mass="26949">MKYYQVDLDVDVTGVKNGLYQIDIGLPLLEKDSRYDELLKFFKSSNTDFWQQQNEIKNIMSPAINAKLLKNANVTDVMGYTQNISFLNLVYSRKFIDIIKSFNIGNYNTFEVDIENVEEKYFMLFFETILSRDINFEHSSIYTGHKALNNVEYFNFFSYDEYWEFKQQNPLAKFEKICISKKHAELNIISIQPTSLLFYSEKLIDFLFDCKITGLEVNYNNSIQLEFV</sequence>
<dbReference type="EMBL" id="PJND01000007">
    <property type="protein sequence ID" value="PKW29233.1"/>
    <property type="molecule type" value="Genomic_DNA"/>
</dbReference>
<evidence type="ECO:0000313" key="1">
    <source>
        <dbReference type="EMBL" id="PKW29233.1"/>
    </source>
</evidence>
<evidence type="ECO:0000313" key="4">
    <source>
        <dbReference type="Proteomes" id="UP000275027"/>
    </source>
</evidence>
<proteinExistence type="predicted"/>
<dbReference type="Proteomes" id="UP000233767">
    <property type="component" value="Unassembled WGS sequence"/>
</dbReference>
<reference evidence="1 3" key="1">
    <citation type="submission" date="2017-12" db="EMBL/GenBank/DDBJ databases">
        <title>Genomic Encyclopedia of Type Strains, Phase III (KMG-III): the genomes of soil and plant-associated and newly described type strains.</title>
        <authorList>
            <person name="Whitman W."/>
        </authorList>
    </citation>
    <scope>NUCLEOTIDE SEQUENCE [LARGE SCALE GENOMIC DNA]</scope>
    <source>
        <strain evidence="1 3">IP-10</strain>
    </source>
</reference>
<accession>A0A497V7F7</accession>
<dbReference type="EMBL" id="RCCB01000010">
    <property type="protein sequence ID" value="RLJ35266.1"/>
    <property type="molecule type" value="Genomic_DNA"/>
</dbReference>
<dbReference type="AlphaFoldDB" id="A0A497V7F7"/>
<keyword evidence="3" id="KW-1185">Reference proteome</keyword>
<reference evidence="2 4" key="2">
    <citation type="submission" date="2018-10" db="EMBL/GenBank/DDBJ databases">
        <title>Genomic Encyclopedia of Archaeal and Bacterial Type Strains, Phase II (KMG-II): from individual species to whole genera.</title>
        <authorList>
            <person name="Goeker M."/>
        </authorList>
    </citation>
    <scope>NUCLEOTIDE SEQUENCE [LARGE SCALE GENOMIC DNA]</scope>
    <source>
        <strain evidence="2 4">DSM 21886</strain>
    </source>
</reference>
<evidence type="ECO:0000313" key="3">
    <source>
        <dbReference type="Proteomes" id="UP000233767"/>
    </source>
</evidence>
<name>A0A497V7F7_9FLAO</name>
<gene>
    <name evidence="1" type="ORF">B0G92_0864</name>
    <name evidence="2" type="ORF">CLV50_0641</name>
</gene>
<dbReference type="Proteomes" id="UP000275027">
    <property type="component" value="Unassembled WGS sequence"/>
</dbReference>
<protein>
    <submittedName>
        <fullName evidence="2">Uncharacterized protein</fullName>
    </submittedName>
</protein>
<organism evidence="2 4">
    <name type="scientific">Flavobacterium lindanitolerans</name>
    <dbReference type="NCBI Taxonomy" id="428988"/>
    <lineage>
        <taxon>Bacteria</taxon>
        <taxon>Pseudomonadati</taxon>
        <taxon>Bacteroidota</taxon>
        <taxon>Flavobacteriia</taxon>
        <taxon>Flavobacteriales</taxon>
        <taxon>Flavobacteriaceae</taxon>
        <taxon>Flavobacterium</taxon>
    </lineage>
</organism>
<comment type="caution">
    <text evidence="2">The sequence shown here is derived from an EMBL/GenBank/DDBJ whole genome shotgun (WGS) entry which is preliminary data.</text>
</comment>
<evidence type="ECO:0000313" key="2">
    <source>
        <dbReference type="EMBL" id="RLJ35266.1"/>
    </source>
</evidence>